<dbReference type="EMBL" id="VOBQ01000004">
    <property type="protein sequence ID" value="TWO72201.1"/>
    <property type="molecule type" value="Genomic_DNA"/>
</dbReference>
<gene>
    <name evidence="1" type="ORF">FN976_05695</name>
</gene>
<dbReference type="SUPFAM" id="SSF53187">
    <property type="entry name" value="Zn-dependent exopeptidases"/>
    <property type="match status" value="1"/>
</dbReference>
<name>A0A562ZUZ5_9BURK</name>
<evidence type="ECO:0000313" key="2">
    <source>
        <dbReference type="Proteomes" id="UP000318199"/>
    </source>
</evidence>
<dbReference type="OrthoDB" id="8716700at2"/>
<evidence type="ECO:0000313" key="1">
    <source>
        <dbReference type="EMBL" id="TWO72201.1"/>
    </source>
</evidence>
<dbReference type="AlphaFoldDB" id="A0A562ZUZ5"/>
<proteinExistence type="predicted"/>
<sequence>MRSWGWRKSRSRCGSAWWRRPACRSRSWRRFARPPTRPWWTGCSWTRRWPSPPRSARAAGRSSARTPGPCWPGCARWCAPPASSPTDAVPPYILQLPAAGVAPVPLVCDSPHSGTRYPADFGHAIDLAALRRSEDTHVDTLWSALPRAGAALLCATFPRSYIDCNRDEADIDLSMLQGEWQRPARPSQRGLALGNGLVWRRTPEHLEIYRRRLGAAEVEGRIDRYWRPYREALVRQLSLCEEAHGAWWHLNLHSMPSNAYERLGLGTARPLADVVLGDRHGSTCSPGFLHEVRSAFEAQGLTVAVNDPYEGAELVRVSGDPARHRHSLQVEINRALYMDEGTREPGPGFAALATAIGGVVARLAAYVTREGNALRDRQRATAAGS</sequence>
<dbReference type="Gene3D" id="3.40.630.40">
    <property type="entry name" value="Zn-dependent exopeptidases"/>
    <property type="match status" value="1"/>
</dbReference>
<keyword evidence="1" id="KW-0378">Hydrolase</keyword>
<accession>A0A562ZUZ5</accession>
<dbReference type="GO" id="GO:0016787">
    <property type="term" value="F:hydrolase activity"/>
    <property type="evidence" value="ECO:0007669"/>
    <property type="project" value="UniProtKB-KW"/>
</dbReference>
<dbReference type="Proteomes" id="UP000318199">
    <property type="component" value="Unassembled WGS sequence"/>
</dbReference>
<organism evidence="1 2">
    <name type="scientific">Caenimonas sedimenti</name>
    <dbReference type="NCBI Taxonomy" id="2596921"/>
    <lineage>
        <taxon>Bacteria</taxon>
        <taxon>Pseudomonadati</taxon>
        <taxon>Pseudomonadota</taxon>
        <taxon>Betaproteobacteria</taxon>
        <taxon>Burkholderiales</taxon>
        <taxon>Comamonadaceae</taxon>
        <taxon>Caenimonas</taxon>
    </lineage>
</organism>
<dbReference type="InterPro" id="IPR007709">
    <property type="entry name" value="N-FG_amidohydro"/>
</dbReference>
<reference evidence="1 2" key="1">
    <citation type="submission" date="2019-07" db="EMBL/GenBank/DDBJ databases">
        <title>Caenimonas sedimenti sp. nov., isolated from activated sludge.</title>
        <authorList>
            <person name="Xu J."/>
        </authorList>
    </citation>
    <scope>NUCLEOTIDE SEQUENCE [LARGE SCALE GENOMIC DNA]</scope>
    <source>
        <strain evidence="1 2">HX-9-20</strain>
    </source>
</reference>
<protein>
    <submittedName>
        <fullName evidence="1">N-formylglutamate amidohydrolase</fullName>
    </submittedName>
</protein>
<keyword evidence="2" id="KW-1185">Reference proteome</keyword>
<comment type="caution">
    <text evidence="1">The sequence shown here is derived from an EMBL/GenBank/DDBJ whole genome shotgun (WGS) entry which is preliminary data.</text>
</comment>
<dbReference type="Pfam" id="PF05013">
    <property type="entry name" value="FGase"/>
    <property type="match status" value="1"/>
</dbReference>